<protein>
    <submittedName>
        <fullName evidence="1">Uncharacterized protein</fullName>
    </submittedName>
</protein>
<accession>A0A7U0GBS6</accession>
<dbReference type="Proteomes" id="UP000596381">
    <property type="component" value="Segment"/>
</dbReference>
<gene>
    <name evidence="1" type="ORF">vBKpMFBKp24_208</name>
</gene>
<sequence length="122" mass="14140">MAKTFILEEMDFIDFQPFRDAEATLYIRDGKIFLYAGDTKILVKSETVAVEKEPAEDLVFDFDVSITRLKWEGKDIKSEGKIVQLMQEERYFCIAFIPYDKKDRAVTVLKVGDLTPELPHAR</sequence>
<dbReference type="EMBL" id="MW394391">
    <property type="protein sequence ID" value="QQV92258.1"/>
    <property type="molecule type" value="Genomic_DNA"/>
</dbReference>
<name>A0A7U0GBS6_9CAUD</name>
<reference evidence="1 2" key="1">
    <citation type="submission" date="2020-12" db="EMBL/GenBank/DDBJ databases">
        <title>Genomic characterization of four novel bacteriophages infecting Klebsiella pneumoniae.</title>
        <authorList>
            <person name="Estrada Bonilla B."/>
            <person name="Costa A.R."/>
            <person name="van Rossum T."/>
            <person name="Hagedoorn S."/>
            <person name="Wallinga H."/>
            <person name="Xiao M."/>
            <person name="Song W."/>
            <person name="Haas P.-J."/>
            <person name="Nobrega F.L."/>
            <person name="Brouns S.J.J."/>
        </authorList>
    </citation>
    <scope>NUCLEOTIDE SEQUENCE [LARGE SCALE GENOMIC DNA]</scope>
</reference>
<evidence type="ECO:0000313" key="2">
    <source>
        <dbReference type="Proteomes" id="UP000596381"/>
    </source>
</evidence>
<keyword evidence="2" id="KW-1185">Reference proteome</keyword>
<organism evidence="1 2">
    <name type="scientific">Klebsiella phage vB_KpM_FBKp24</name>
    <dbReference type="NCBI Taxonomy" id="2801834"/>
    <lineage>
        <taxon>Viruses</taxon>
        <taxon>Duplodnaviria</taxon>
        <taxon>Heunggongvirae</taxon>
        <taxon>Uroviricota</taxon>
        <taxon>Caudoviricetes</taxon>
        <taxon>Chimalliviridae</taxon>
        <taxon>Maaswegvirus</taxon>
        <taxon>Maaswegvirus Kp24</taxon>
    </lineage>
</organism>
<evidence type="ECO:0000313" key="1">
    <source>
        <dbReference type="EMBL" id="QQV92258.1"/>
    </source>
</evidence>
<proteinExistence type="predicted"/>